<evidence type="ECO:0000313" key="3">
    <source>
        <dbReference type="EMBL" id="HHJ80150.1"/>
    </source>
</evidence>
<keyword evidence="1" id="KW-1133">Transmembrane helix</keyword>
<dbReference type="Proteomes" id="UP000885832">
    <property type="component" value="Unassembled WGS sequence"/>
</dbReference>
<feature type="transmembrane region" description="Helical" evidence="1">
    <location>
        <begin position="94"/>
        <end position="117"/>
    </location>
</feature>
<dbReference type="EMBL" id="DRNF01000054">
    <property type="protein sequence ID" value="HHJ80150.1"/>
    <property type="molecule type" value="Genomic_DNA"/>
</dbReference>
<evidence type="ECO:0000256" key="1">
    <source>
        <dbReference type="SAM" id="Phobius"/>
    </source>
</evidence>
<reference evidence="3" key="1">
    <citation type="journal article" date="2020" name="mSystems">
        <title>Genome- and Community-Level Interaction Insights into Carbon Utilization and Element Cycling Functions of Hydrothermarchaeota in Hydrothermal Sediment.</title>
        <authorList>
            <person name="Zhou Z."/>
            <person name="Liu Y."/>
            <person name="Xu W."/>
            <person name="Pan J."/>
            <person name="Luo Z.H."/>
            <person name="Li M."/>
        </authorList>
    </citation>
    <scope>NUCLEOTIDE SEQUENCE [LARGE SCALE GENOMIC DNA]</scope>
    <source>
        <strain evidence="3">HyVt-505</strain>
    </source>
</reference>
<protein>
    <recommendedName>
        <fullName evidence="2">Cytochrome c assembly protein domain-containing protein</fullName>
    </recommendedName>
</protein>
<dbReference type="Pfam" id="PF01578">
    <property type="entry name" value="Cytochrom_C_asm"/>
    <property type="match status" value="1"/>
</dbReference>
<feature type="transmembrane region" description="Helical" evidence="1">
    <location>
        <begin position="212"/>
        <end position="228"/>
    </location>
</feature>
<feature type="transmembrane region" description="Helical" evidence="1">
    <location>
        <begin position="240"/>
        <end position="260"/>
    </location>
</feature>
<keyword evidence="1" id="KW-0812">Transmembrane</keyword>
<dbReference type="InterPro" id="IPR052372">
    <property type="entry name" value="YpjD/HemX"/>
</dbReference>
<accession>A0A832N4Q0</accession>
<comment type="caution">
    <text evidence="3">The sequence shown here is derived from an EMBL/GenBank/DDBJ whole genome shotgun (WGS) entry which is preliminary data.</text>
</comment>
<dbReference type="GO" id="GO:0017004">
    <property type="term" value="P:cytochrome complex assembly"/>
    <property type="evidence" value="ECO:0007669"/>
    <property type="project" value="InterPro"/>
</dbReference>
<dbReference type="PANTHER" id="PTHR38034:SF1">
    <property type="entry name" value="INNER MEMBRANE PROTEIN YPJD"/>
    <property type="match status" value="1"/>
</dbReference>
<feature type="transmembrane region" description="Helical" evidence="1">
    <location>
        <begin position="129"/>
        <end position="151"/>
    </location>
</feature>
<dbReference type="AlphaFoldDB" id="A0A832N4Q0"/>
<gene>
    <name evidence="3" type="ORF">ENJ65_00790</name>
</gene>
<feature type="transmembrane region" description="Helical" evidence="1">
    <location>
        <begin position="65"/>
        <end position="87"/>
    </location>
</feature>
<feature type="transmembrane region" description="Helical" evidence="1">
    <location>
        <begin position="6"/>
        <end position="26"/>
    </location>
</feature>
<feature type="transmembrane region" description="Helical" evidence="1">
    <location>
        <begin position="38"/>
        <end position="59"/>
    </location>
</feature>
<name>A0A832N4Q0_9GAMM</name>
<dbReference type="InterPro" id="IPR002541">
    <property type="entry name" value="Cyt_c_assembly"/>
</dbReference>
<keyword evidence="1" id="KW-0472">Membrane</keyword>
<proteinExistence type="predicted"/>
<feature type="transmembrane region" description="Helical" evidence="1">
    <location>
        <begin position="177"/>
        <end position="200"/>
    </location>
</feature>
<evidence type="ECO:0000259" key="2">
    <source>
        <dbReference type="Pfam" id="PF01578"/>
    </source>
</evidence>
<organism evidence="3">
    <name type="scientific">Candidatus Tenderia electrophaga</name>
    <dbReference type="NCBI Taxonomy" id="1748243"/>
    <lineage>
        <taxon>Bacteria</taxon>
        <taxon>Pseudomonadati</taxon>
        <taxon>Pseudomonadota</taxon>
        <taxon>Gammaproteobacteria</taxon>
        <taxon>Candidatus Tenderiales</taxon>
        <taxon>Candidatus Tenderiaceae</taxon>
        <taxon>Candidatus Tenderia</taxon>
    </lineage>
</organism>
<sequence>MHTIVIGTLAILLYLIAATLLGIRLRNRITSPSSKWKGLAAAGIATLLHAWILGGLVFTSQGINLGVFNAISLVTWLISALLIGSAFKRPTENLGIIAFPVTALAVALQNTFTASHITETMNTTIEIHILISIAATSMLSIAAVQALLLTIQDRQLRNKRPGGFIRALPPLQAMERFLFQVIGLGFALQTLSLLSGFIFLESMFAQHLVHKTILSIVAWLVFATLLWGRRQFGWRGKTAIRWTLSGFGVLVLAYIGSKIVQELILN</sequence>
<dbReference type="PANTHER" id="PTHR38034">
    <property type="entry name" value="INNER MEMBRANE PROTEIN YPJD"/>
    <property type="match status" value="1"/>
</dbReference>
<feature type="domain" description="Cytochrome c assembly protein" evidence="2">
    <location>
        <begin position="47"/>
        <end position="264"/>
    </location>
</feature>
<dbReference type="GO" id="GO:0020037">
    <property type="term" value="F:heme binding"/>
    <property type="evidence" value="ECO:0007669"/>
    <property type="project" value="InterPro"/>
</dbReference>
<dbReference type="GO" id="GO:0005886">
    <property type="term" value="C:plasma membrane"/>
    <property type="evidence" value="ECO:0007669"/>
    <property type="project" value="TreeGrafter"/>
</dbReference>